<dbReference type="InParanoid" id="A0A409XEV9"/>
<sequence length="399" mass="43571">MSSDRPAVFAIFNRIIGTGVFAMPSFVLTLSGSVGLSLFIWVIVAVIAVAGVQVYIVWGSVSRIPPEILGGEKDYLEYLFRKPKFIITSVFSANAVLLDTPPRQLCSHHLLLPLLRHRTQMRAPPPDFLGIFKTLVLVFFIITGFVALSGRAKIEKPNNFTNAFEGTTAGASSFYLNLYNQVSYAIVEVKNPQRVMRIAGPLAIGVVTILYVLANVAYFAGATKEEVTTSGRLVAALLFKNVYIEKAQRALSVFVALSALGNVLSVSFSQGHVNQELGREGILPFNGFWGSNKPFNAPLAGLALHRLICIIVIFALPPGDAYDFELNVPPAIAEPYVSLPYWTQAVAGWAVFGLGLLYYVVWAKVAPWVGGYSLVGVEEVGKDGLRWHVFRTVEKDKSA</sequence>
<feature type="transmembrane region" description="Helical" evidence="5">
    <location>
        <begin position="299"/>
        <end position="319"/>
    </location>
</feature>
<organism evidence="6 7">
    <name type="scientific">Psilocybe cyanescens</name>
    <dbReference type="NCBI Taxonomy" id="93625"/>
    <lineage>
        <taxon>Eukaryota</taxon>
        <taxon>Fungi</taxon>
        <taxon>Dikarya</taxon>
        <taxon>Basidiomycota</taxon>
        <taxon>Agaricomycotina</taxon>
        <taxon>Agaricomycetes</taxon>
        <taxon>Agaricomycetidae</taxon>
        <taxon>Agaricales</taxon>
        <taxon>Agaricineae</taxon>
        <taxon>Strophariaceae</taxon>
        <taxon>Psilocybe</taxon>
    </lineage>
</organism>
<evidence type="ECO:0000256" key="1">
    <source>
        <dbReference type="ARBA" id="ARBA00004141"/>
    </source>
</evidence>
<dbReference type="STRING" id="93625.A0A409XEV9"/>
<dbReference type="Gene3D" id="1.20.1740.10">
    <property type="entry name" value="Amino acid/polyamine transporter I"/>
    <property type="match status" value="2"/>
</dbReference>
<evidence type="ECO:0000256" key="3">
    <source>
        <dbReference type="ARBA" id="ARBA00022989"/>
    </source>
</evidence>
<name>A0A409XEV9_PSICY</name>
<dbReference type="Proteomes" id="UP000283269">
    <property type="component" value="Unassembled WGS sequence"/>
</dbReference>
<evidence type="ECO:0000256" key="5">
    <source>
        <dbReference type="SAM" id="Phobius"/>
    </source>
</evidence>
<dbReference type="PANTHER" id="PTHR11785">
    <property type="entry name" value="AMINO ACID TRANSPORTER"/>
    <property type="match status" value="1"/>
</dbReference>
<feature type="transmembrane region" description="Helical" evidence="5">
    <location>
        <begin position="128"/>
        <end position="148"/>
    </location>
</feature>
<dbReference type="PANTHER" id="PTHR11785:SF382">
    <property type="entry name" value="LOW-AFFINITY METHIONINE PERMEASE"/>
    <property type="match status" value="1"/>
</dbReference>
<protein>
    <recommendedName>
        <fullName evidence="8">Amino acid permease/ SLC12A domain-containing protein</fullName>
    </recommendedName>
</protein>
<comment type="subcellular location">
    <subcellularLocation>
        <location evidence="1">Membrane</location>
        <topology evidence="1">Multi-pass membrane protein</topology>
    </subcellularLocation>
</comment>
<dbReference type="InterPro" id="IPR050598">
    <property type="entry name" value="AminoAcid_Transporter"/>
</dbReference>
<accession>A0A409XEV9</accession>
<dbReference type="EMBL" id="NHYD01001908">
    <property type="protein sequence ID" value="PPQ89300.1"/>
    <property type="molecule type" value="Genomic_DNA"/>
</dbReference>
<evidence type="ECO:0000313" key="6">
    <source>
        <dbReference type="EMBL" id="PPQ89300.1"/>
    </source>
</evidence>
<keyword evidence="3 5" id="KW-1133">Transmembrane helix</keyword>
<evidence type="ECO:0000256" key="2">
    <source>
        <dbReference type="ARBA" id="ARBA00022692"/>
    </source>
</evidence>
<dbReference type="Pfam" id="PF13520">
    <property type="entry name" value="AA_permease_2"/>
    <property type="match status" value="2"/>
</dbReference>
<evidence type="ECO:0008006" key="8">
    <source>
        <dbReference type="Google" id="ProtNLM"/>
    </source>
</evidence>
<gene>
    <name evidence="6" type="ORF">CVT25_000316</name>
</gene>
<proteinExistence type="predicted"/>
<feature type="transmembrane region" description="Helical" evidence="5">
    <location>
        <begin position="339"/>
        <end position="361"/>
    </location>
</feature>
<dbReference type="OrthoDB" id="5982228at2759"/>
<evidence type="ECO:0000313" key="7">
    <source>
        <dbReference type="Proteomes" id="UP000283269"/>
    </source>
</evidence>
<feature type="transmembrane region" description="Helical" evidence="5">
    <location>
        <begin position="38"/>
        <end position="58"/>
    </location>
</feature>
<dbReference type="GO" id="GO:0016020">
    <property type="term" value="C:membrane"/>
    <property type="evidence" value="ECO:0007669"/>
    <property type="project" value="UniProtKB-SubCell"/>
</dbReference>
<dbReference type="PIRSF" id="PIRSF006060">
    <property type="entry name" value="AA_transporter"/>
    <property type="match status" value="1"/>
</dbReference>
<dbReference type="GO" id="GO:0015179">
    <property type="term" value="F:L-amino acid transmembrane transporter activity"/>
    <property type="evidence" value="ECO:0007669"/>
    <property type="project" value="TreeGrafter"/>
</dbReference>
<keyword evidence="2 5" id="KW-0812">Transmembrane</keyword>
<feature type="transmembrane region" description="Helical" evidence="5">
    <location>
        <begin position="7"/>
        <end position="26"/>
    </location>
</feature>
<dbReference type="InterPro" id="IPR002293">
    <property type="entry name" value="AA/rel_permease1"/>
</dbReference>
<comment type="caution">
    <text evidence="6">The sequence shown here is derived from an EMBL/GenBank/DDBJ whole genome shotgun (WGS) entry which is preliminary data.</text>
</comment>
<feature type="transmembrane region" description="Helical" evidence="5">
    <location>
        <begin position="198"/>
        <end position="220"/>
    </location>
</feature>
<dbReference type="AlphaFoldDB" id="A0A409XEV9"/>
<reference evidence="6 7" key="1">
    <citation type="journal article" date="2018" name="Evol. Lett.">
        <title>Horizontal gene cluster transfer increased hallucinogenic mushroom diversity.</title>
        <authorList>
            <person name="Reynolds H.T."/>
            <person name="Vijayakumar V."/>
            <person name="Gluck-Thaler E."/>
            <person name="Korotkin H.B."/>
            <person name="Matheny P.B."/>
            <person name="Slot J.C."/>
        </authorList>
    </citation>
    <scope>NUCLEOTIDE SEQUENCE [LARGE SCALE GENOMIC DNA]</scope>
    <source>
        <strain evidence="6 7">2631</strain>
    </source>
</reference>
<evidence type="ECO:0000256" key="4">
    <source>
        <dbReference type="ARBA" id="ARBA00023136"/>
    </source>
</evidence>
<keyword evidence="4 5" id="KW-0472">Membrane</keyword>
<keyword evidence="7" id="KW-1185">Reference proteome</keyword>